<proteinExistence type="predicted"/>
<accession>A0ABR2Y4I5</accession>
<keyword evidence="3" id="KW-1185">Reference proteome</keyword>
<dbReference type="Proteomes" id="UP001465668">
    <property type="component" value="Unassembled WGS sequence"/>
</dbReference>
<dbReference type="EMBL" id="JARVKM010000005">
    <property type="protein sequence ID" value="KAK9780867.1"/>
    <property type="molecule type" value="Genomic_DNA"/>
</dbReference>
<protein>
    <submittedName>
        <fullName evidence="2">Uncharacterized protein</fullName>
    </submittedName>
</protein>
<gene>
    <name evidence="2" type="ORF">SCAR479_02053</name>
</gene>
<comment type="caution">
    <text evidence="2">The sequence shown here is derived from an EMBL/GenBank/DDBJ whole genome shotgun (WGS) entry which is preliminary data.</text>
</comment>
<keyword evidence="1" id="KW-0472">Membrane</keyword>
<keyword evidence="1" id="KW-1133">Transmembrane helix</keyword>
<evidence type="ECO:0000313" key="2">
    <source>
        <dbReference type="EMBL" id="KAK9780867.1"/>
    </source>
</evidence>
<organism evidence="2 3">
    <name type="scientific">Seiridium cardinale</name>
    <dbReference type="NCBI Taxonomy" id="138064"/>
    <lineage>
        <taxon>Eukaryota</taxon>
        <taxon>Fungi</taxon>
        <taxon>Dikarya</taxon>
        <taxon>Ascomycota</taxon>
        <taxon>Pezizomycotina</taxon>
        <taxon>Sordariomycetes</taxon>
        <taxon>Xylariomycetidae</taxon>
        <taxon>Amphisphaeriales</taxon>
        <taxon>Sporocadaceae</taxon>
        <taxon>Seiridium</taxon>
    </lineage>
</organism>
<name>A0ABR2Y4I5_9PEZI</name>
<keyword evidence="1" id="KW-0812">Transmembrane</keyword>
<evidence type="ECO:0000256" key="1">
    <source>
        <dbReference type="SAM" id="Phobius"/>
    </source>
</evidence>
<sequence>MVAFELVVAHLPAGHNVAMTRAAQTAIRGVASVTITKSMATSIVSAPDSTMANFDATAQQHVGVKIFNGFATNNTTADSALRLFLVLSYDYTVQDGKTTERMGFHTFEGTLMGGLTFKQMGEDVFDVTNPDVYAISCHNLIMKEEFDERAKPTRWKTPGLIKIDSMMRETPNVWLQALLGRIQPGSRLFKEHDRFRSVCTQQVKPYLDSEVEVFEKTAEASLDRTLASVAGILGECLAPGLASWTSVKTTDATNAQLGSYALLLAIITGLLALASSASHASTNIFSMRRRKHILKAVPFGTSTIRRCYRDDEDAMGGDEP</sequence>
<evidence type="ECO:0000313" key="3">
    <source>
        <dbReference type="Proteomes" id="UP001465668"/>
    </source>
</evidence>
<feature type="transmembrane region" description="Helical" evidence="1">
    <location>
        <begin position="260"/>
        <end position="285"/>
    </location>
</feature>
<reference evidence="2 3" key="1">
    <citation type="submission" date="2024-02" db="EMBL/GenBank/DDBJ databases">
        <title>First draft genome assembly of two strains of Seiridium cardinale.</title>
        <authorList>
            <person name="Emiliani G."/>
            <person name="Scali E."/>
        </authorList>
    </citation>
    <scope>NUCLEOTIDE SEQUENCE [LARGE SCALE GENOMIC DNA]</scope>
    <source>
        <strain evidence="2 3">BM-138-000479</strain>
    </source>
</reference>